<keyword evidence="3" id="KW-0238">DNA-binding</keyword>
<dbReference type="Pfam" id="PF00319">
    <property type="entry name" value="SRF-TF"/>
    <property type="match status" value="1"/>
</dbReference>
<evidence type="ECO:0000256" key="4">
    <source>
        <dbReference type="ARBA" id="ARBA00023163"/>
    </source>
</evidence>
<protein>
    <recommendedName>
        <fullName evidence="6">MADS-box domain-containing protein</fullName>
    </recommendedName>
</protein>
<dbReference type="GO" id="GO:0046983">
    <property type="term" value="F:protein dimerization activity"/>
    <property type="evidence" value="ECO:0007669"/>
    <property type="project" value="InterPro"/>
</dbReference>
<proteinExistence type="predicted"/>
<dbReference type="AlphaFoldDB" id="A0AA41VJU5"/>
<gene>
    <name evidence="7" type="ORF">MKW94_014900</name>
</gene>
<evidence type="ECO:0000256" key="2">
    <source>
        <dbReference type="ARBA" id="ARBA00023015"/>
    </source>
</evidence>
<accession>A0AA41VJU5</accession>
<keyword evidence="4" id="KW-0804">Transcription</keyword>
<keyword evidence="2" id="KW-0805">Transcription regulation</keyword>
<evidence type="ECO:0000256" key="1">
    <source>
        <dbReference type="ARBA" id="ARBA00004123"/>
    </source>
</evidence>
<dbReference type="PROSITE" id="PS50066">
    <property type="entry name" value="MADS_BOX_2"/>
    <property type="match status" value="1"/>
</dbReference>
<evidence type="ECO:0000256" key="3">
    <source>
        <dbReference type="ARBA" id="ARBA00023125"/>
    </source>
</evidence>
<dbReference type="EMBL" id="JAJJMA010236987">
    <property type="protein sequence ID" value="MCL7042573.1"/>
    <property type="molecule type" value="Genomic_DNA"/>
</dbReference>
<dbReference type="Gene3D" id="3.40.1810.10">
    <property type="entry name" value="Transcription factor, MADS-box"/>
    <property type="match status" value="1"/>
</dbReference>
<comment type="caution">
    <text evidence="7">The sequence shown here is derived from an EMBL/GenBank/DDBJ whole genome shotgun (WGS) entry which is preliminary data.</text>
</comment>
<dbReference type="InterPro" id="IPR050142">
    <property type="entry name" value="MADS-box/MEF2_TF"/>
</dbReference>
<organism evidence="7 8">
    <name type="scientific">Papaver nudicaule</name>
    <name type="common">Iceland poppy</name>
    <dbReference type="NCBI Taxonomy" id="74823"/>
    <lineage>
        <taxon>Eukaryota</taxon>
        <taxon>Viridiplantae</taxon>
        <taxon>Streptophyta</taxon>
        <taxon>Embryophyta</taxon>
        <taxon>Tracheophyta</taxon>
        <taxon>Spermatophyta</taxon>
        <taxon>Magnoliopsida</taxon>
        <taxon>Ranunculales</taxon>
        <taxon>Papaveraceae</taxon>
        <taxon>Papaveroideae</taxon>
        <taxon>Papaver</taxon>
    </lineage>
</organism>
<feature type="domain" description="MADS-box" evidence="6">
    <location>
        <begin position="16"/>
        <end position="76"/>
    </location>
</feature>
<evidence type="ECO:0000313" key="8">
    <source>
        <dbReference type="Proteomes" id="UP001177140"/>
    </source>
</evidence>
<reference evidence="7" key="1">
    <citation type="submission" date="2022-03" db="EMBL/GenBank/DDBJ databases">
        <title>A functionally conserved STORR gene fusion in Papaver species that diverged 16.8 million years ago.</title>
        <authorList>
            <person name="Catania T."/>
        </authorList>
    </citation>
    <scope>NUCLEOTIDE SEQUENCE</scope>
    <source>
        <strain evidence="7">S-191538</strain>
    </source>
</reference>
<evidence type="ECO:0000313" key="7">
    <source>
        <dbReference type="EMBL" id="MCL7042573.1"/>
    </source>
</evidence>
<dbReference type="PANTHER" id="PTHR48019">
    <property type="entry name" value="SERUM RESPONSE FACTOR HOMOLOG"/>
    <property type="match status" value="1"/>
</dbReference>
<dbReference type="SUPFAM" id="SSF55455">
    <property type="entry name" value="SRF-like"/>
    <property type="match status" value="1"/>
</dbReference>
<keyword evidence="8" id="KW-1185">Reference proteome</keyword>
<dbReference type="InterPro" id="IPR036879">
    <property type="entry name" value="TF_MADSbox_sf"/>
</dbReference>
<dbReference type="PRINTS" id="PR00404">
    <property type="entry name" value="MADSDOMAIN"/>
</dbReference>
<sequence>MKNQVMEMNKKRKGGAGRQKIKIEKIQSKSKMLVTFSKRKKGLFKKAEELSVLCGAEIGLVAFSPAGKPFVFGNPHLLIDRFVNNKNAEDFGSSGIQNDENQLSVFDEQRWFMEVEKEEEEVEKNKRGLSMESLINSNLGGNPNDQYWWDTYIDGLSLEELKQMRNDMEQLKMCVEKRSHDLTNVASSSSSTSSSYKDESLSWMTLPAVNAIEDDDDVLTVNNSIGQTPPENGYGTDGYFGSTNQDALVCDFSSGCDDYENVEMINELLSGFAGEVSADMVY</sequence>
<name>A0AA41VJU5_PAPNU</name>
<dbReference type="SMART" id="SM00432">
    <property type="entry name" value="MADS"/>
    <property type="match status" value="1"/>
</dbReference>
<dbReference type="InterPro" id="IPR002100">
    <property type="entry name" value="TF_MADSbox"/>
</dbReference>
<dbReference type="GO" id="GO:0003677">
    <property type="term" value="F:DNA binding"/>
    <property type="evidence" value="ECO:0007669"/>
    <property type="project" value="UniProtKB-KW"/>
</dbReference>
<comment type="subcellular location">
    <subcellularLocation>
        <location evidence="1">Nucleus</location>
    </subcellularLocation>
</comment>
<evidence type="ECO:0000256" key="5">
    <source>
        <dbReference type="ARBA" id="ARBA00023242"/>
    </source>
</evidence>
<dbReference type="Proteomes" id="UP001177140">
    <property type="component" value="Unassembled WGS sequence"/>
</dbReference>
<dbReference type="GO" id="GO:0005634">
    <property type="term" value="C:nucleus"/>
    <property type="evidence" value="ECO:0007669"/>
    <property type="project" value="UniProtKB-SubCell"/>
</dbReference>
<evidence type="ECO:0000259" key="6">
    <source>
        <dbReference type="PROSITE" id="PS50066"/>
    </source>
</evidence>
<keyword evidence="5" id="KW-0539">Nucleus</keyword>